<feature type="transmembrane region" description="Helical" evidence="1">
    <location>
        <begin position="12"/>
        <end position="29"/>
    </location>
</feature>
<keyword evidence="3" id="KW-1185">Reference proteome</keyword>
<keyword evidence="1" id="KW-0472">Membrane</keyword>
<proteinExistence type="predicted"/>
<keyword evidence="1" id="KW-1133">Transmembrane helix</keyword>
<accession>A0ABX1HIT9</accession>
<dbReference type="EMBL" id="JAAVTK010000008">
    <property type="protein sequence ID" value="NKI90189.1"/>
    <property type="molecule type" value="Genomic_DNA"/>
</dbReference>
<organism evidence="2 3">
    <name type="scientific">Hymenobacter artigasi</name>
    <dbReference type="NCBI Taxonomy" id="2719616"/>
    <lineage>
        <taxon>Bacteria</taxon>
        <taxon>Pseudomonadati</taxon>
        <taxon>Bacteroidota</taxon>
        <taxon>Cytophagia</taxon>
        <taxon>Cytophagales</taxon>
        <taxon>Hymenobacteraceae</taxon>
        <taxon>Hymenobacter</taxon>
    </lineage>
</organism>
<evidence type="ECO:0000256" key="1">
    <source>
        <dbReference type="SAM" id="Phobius"/>
    </source>
</evidence>
<evidence type="ECO:0000313" key="3">
    <source>
        <dbReference type="Proteomes" id="UP000717634"/>
    </source>
</evidence>
<evidence type="ECO:0000313" key="2">
    <source>
        <dbReference type="EMBL" id="NKI90189.1"/>
    </source>
</evidence>
<evidence type="ECO:0008006" key="4">
    <source>
        <dbReference type="Google" id="ProtNLM"/>
    </source>
</evidence>
<protein>
    <recommendedName>
        <fullName evidence="4">Alpha/beta hydrolase</fullName>
    </recommendedName>
</protein>
<dbReference type="Proteomes" id="UP000717634">
    <property type="component" value="Unassembled WGS sequence"/>
</dbReference>
<dbReference type="RefSeq" id="WP_168673800.1">
    <property type="nucleotide sequence ID" value="NZ_JAAVTK010000008.1"/>
</dbReference>
<comment type="caution">
    <text evidence="2">The sequence shown here is derived from an EMBL/GenBank/DDBJ whole genome shotgun (WGS) entry which is preliminary data.</text>
</comment>
<name>A0ABX1HIT9_9BACT</name>
<gene>
    <name evidence="2" type="ORF">HBN54_002789</name>
</gene>
<reference evidence="2 3" key="1">
    <citation type="submission" date="2020-03" db="EMBL/GenBank/DDBJ databases">
        <title>Genomic Encyclopedia of Type Strains, Phase IV (KMG-V): Genome sequencing to study the core and pangenomes of soil and plant-associated prokaryotes.</title>
        <authorList>
            <person name="Whitman W."/>
        </authorList>
    </citation>
    <scope>NUCLEOTIDE SEQUENCE [LARGE SCALE GENOMIC DNA]</scope>
    <source>
        <strain evidence="2 3">1B</strain>
    </source>
</reference>
<sequence>MASTPHLRRKISLVIASLICIGLLLAWLTTTGRVYNPIAGYIQTNPAHHAVYCCLKKARQAHSDGILRLYIDSGGNLYPDASCLPTNTGLRADVNNGSADLEHYYNHNAGLRDKLFAQYHQTPQLAGKAGVWNSRGWQIIQNQLTTAAVRQIDSTTQQGARPLIMLIHGYNVSDTDHLAAQISCDNSPCKNPSGHCELPEPYYSRVKDSLMATGLLPSNAVWLEVYWDGLQENPLLIWSAAQLSARYAGLRLREVLSQLDNRTPVRVLTHSSGAIVISQALWNNDAFNGGGSAEDDLTAWAAATSTPTNPDIRVGMLVPALTSQAFTYYGQRTPQVTSAQMVGYRLVVGRNERDYAINKKWVGAEKAGATGMGASLCALKYAAEQTAHYPIDLRPIGFCTSTSRKDTPKQYQHGAYEEHDWLVYFKRQAIMKDFLKQVFE</sequence>
<keyword evidence="1" id="KW-0812">Transmembrane</keyword>